<dbReference type="RefSeq" id="WP_112426200.1">
    <property type="nucleotide sequence ID" value="NZ_MCIF01000002.1"/>
</dbReference>
<sequence length="638" mass="72665">MTTLYVNKASGTFADTLLALGLADLMQLGLARLGRLEQSPEIYDAGQSFLIQLPPVEESDLASSNRLPLLRPLSTAKQQERQAKKGRTLSEVEIFDYEAEQEKQRQLQAQLAKLPPEKRSPKARLNPSPELQQILSNGPSPELEHYKAINVMKVADTFNELVLRWESLSAEQQWFAVRLLFRLFSEPLNDVEQAQRTWEKWAKEQGLSGKAQATAVQLLNPTSGKGANAPKSNRLAVGGLESFWLLELVKFRGFMLGAAPYTLSGSKDRKTFVVLPEKVELETLRTIMQKFREICWSSTAIKQDILAVLRLAQALVNHRRNELASSQNLDPDELPPLVSITHGLDVAFYKDMGSAHAVMNVSTINLPSWLPPRPRSVAEATQIDELLDEHIAIINRIEGSQGKEGSEELELLRIYRDCLSSHDLRLFWRFAASYGPYLFRQREREKNEKRWLKQFTSQGLDKLVLSENAAMETKKGTQDLKLTPILQNKGFQRIASAIREATVNAQRRRFQDHNHNYPYEVRYGLGQELLRKIHRRDEFMKALSEFLLQYNAETAREEERLAQKLGRALRPEDYSQHHLRYPVMTSDIDEFTPLLDQYPCELVASMLLSYGYARWGKAAESSQSEEDTEAADDQSPQA</sequence>
<organism evidence="2 3">
    <name type="scientific">Thermogemmatispora tikiterensis</name>
    <dbReference type="NCBI Taxonomy" id="1825093"/>
    <lineage>
        <taxon>Bacteria</taxon>
        <taxon>Bacillati</taxon>
        <taxon>Chloroflexota</taxon>
        <taxon>Ktedonobacteria</taxon>
        <taxon>Thermogemmatisporales</taxon>
        <taxon>Thermogemmatisporaceae</taxon>
        <taxon>Thermogemmatispora</taxon>
    </lineage>
</organism>
<proteinExistence type="predicted"/>
<feature type="compositionally biased region" description="Acidic residues" evidence="1">
    <location>
        <begin position="623"/>
        <end position="632"/>
    </location>
</feature>
<name>A0A328VC72_9CHLR</name>
<reference evidence="2 3" key="1">
    <citation type="submission" date="2016-08" db="EMBL/GenBank/DDBJ databases">
        <title>Analysis of Carbohydrate Active Enzymes in Thermogemmatispora T81 Reveals Carbohydrate Degradation Ability.</title>
        <authorList>
            <person name="Tomazini A."/>
            <person name="Lal S."/>
            <person name="Stott M."/>
            <person name="Henrissat B."/>
            <person name="Polikarpov I."/>
            <person name="Sparling R."/>
            <person name="Levin D.B."/>
        </authorList>
    </citation>
    <scope>NUCLEOTIDE SEQUENCE [LARGE SCALE GENOMIC DNA]</scope>
    <source>
        <strain evidence="2 3">T81</strain>
    </source>
</reference>
<evidence type="ECO:0000313" key="3">
    <source>
        <dbReference type="Proteomes" id="UP000248706"/>
    </source>
</evidence>
<comment type="caution">
    <text evidence="2">The sequence shown here is derived from an EMBL/GenBank/DDBJ whole genome shotgun (WGS) entry which is preliminary data.</text>
</comment>
<dbReference type="Proteomes" id="UP000248706">
    <property type="component" value="Unassembled WGS sequence"/>
</dbReference>
<protein>
    <recommendedName>
        <fullName evidence="4">Type I-B CRISPR-associated protein Cas8b1/Cst1</fullName>
    </recommendedName>
</protein>
<evidence type="ECO:0000313" key="2">
    <source>
        <dbReference type="EMBL" id="RAQ94361.1"/>
    </source>
</evidence>
<dbReference type="EMBL" id="MCIF01000002">
    <property type="protein sequence ID" value="RAQ94361.1"/>
    <property type="molecule type" value="Genomic_DNA"/>
</dbReference>
<evidence type="ECO:0000256" key="1">
    <source>
        <dbReference type="SAM" id="MobiDB-lite"/>
    </source>
</evidence>
<gene>
    <name evidence="2" type="ORF">A4R35_02375</name>
</gene>
<feature type="region of interest" description="Disordered" evidence="1">
    <location>
        <begin position="106"/>
        <end position="139"/>
    </location>
</feature>
<feature type="compositionally biased region" description="Polar residues" evidence="1">
    <location>
        <begin position="129"/>
        <end position="139"/>
    </location>
</feature>
<accession>A0A328VC72</accession>
<feature type="region of interest" description="Disordered" evidence="1">
    <location>
        <begin position="619"/>
        <end position="638"/>
    </location>
</feature>
<dbReference type="OrthoDB" id="137710at2"/>
<keyword evidence="3" id="KW-1185">Reference proteome</keyword>
<dbReference type="AlphaFoldDB" id="A0A328VC72"/>
<evidence type="ECO:0008006" key="4">
    <source>
        <dbReference type="Google" id="ProtNLM"/>
    </source>
</evidence>